<feature type="compositionally biased region" description="Basic residues" evidence="1">
    <location>
        <begin position="41"/>
        <end position="74"/>
    </location>
</feature>
<reference evidence="4 5" key="1">
    <citation type="submission" date="2017-11" db="EMBL/GenBank/DDBJ databases">
        <title>Streptomyces carmine sp. nov., a novel actinomycete isolated from Sophora alopecuroides in Xinjiang, China.</title>
        <authorList>
            <person name="Wang Y."/>
            <person name="Luo X."/>
            <person name="Wan C."/>
            <person name="Zhang L."/>
        </authorList>
    </citation>
    <scope>NUCLEOTIDE SEQUENCE [LARGE SCALE GENOMIC DNA]</scope>
    <source>
        <strain evidence="4 5">TRM SA0054</strain>
    </source>
</reference>
<comment type="caution">
    <text evidence="4">The sequence shown here is derived from an EMBL/GenBank/DDBJ whole genome shotgun (WGS) entry which is preliminary data.</text>
</comment>
<dbReference type="Proteomes" id="UP000230407">
    <property type="component" value="Unassembled WGS sequence"/>
</dbReference>
<proteinExistence type="predicted"/>
<evidence type="ECO:0000313" key="4">
    <source>
        <dbReference type="EMBL" id="PJE94689.1"/>
    </source>
</evidence>
<feature type="domain" description="Peptidoglycan binding-like" evidence="3">
    <location>
        <begin position="150"/>
        <end position="208"/>
    </location>
</feature>
<name>A0A2M8LRZ1_9ACTN</name>
<keyword evidence="2" id="KW-0812">Transmembrane</keyword>
<gene>
    <name evidence="4" type="ORF">CUT44_30105</name>
</gene>
<evidence type="ECO:0000256" key="1">
    <source>
        <dbReference type="SAM" id="MobiDB-lite"/>
    </source>
</evidence>
<feature type="region of interest" description="Disordered" evidence="1">
    <location>
        <begin position="102"/>
        <end position="161"/>
    </location>
</feature>
<dbReference type="EMBL" id="PGGW01000069">
    <property type="protein sequence ID" value="PJE94689.1"/>
    <property type="molecule type" value="Genomic_DNA"/>
</dbReference>
<sequence length="214" mass="22353">MEELRLFRREDGPPDGEPGGPADDTRPLSTPGTDGSPQVGPRRRAGRGRPARGGRGARGRGGRRGAVRVRRPARLPRPALLALAVAAAGALLTAVLAATGALTPAPPDRAPGLPPAPSFAPSVAPPQPEGAAPSFAPQDRDLGVLRQGDSGPAVSELQRRLSRVPDVYPGGAVDGRYGEALARAVARFQEWYGIRGDEEGVYGDDTRRDLEART</sequence>
<accession>A0A2M8LRZ1</accession>
<dbReference type="AlphaFoldDB" id="A0A2M8LRZ1"/>
<organism evidence="4 5">
    <name type="scientific">Streptomyces carminius</name>
    <dbReference type="NCBI Taxonomy" id="2665496"/>
    <lineage>
        <taxon>Bacteria</taxon>
        <taxon>Bacillati</taxon>
        <taxon>Actinomycetota</taxon>
        <taxon>Actinomycetes</taxon>
        <taxon>Kitasatosporales</taxon>
        <taxon>Streptomycetaceae</taxon>
        <taxon>Streptomyces</taxon>
    </lineage>
</organism>
<evidence type="ECO:0000259" key="3">
    <source>
        <dbReference type="Pfam" id="PF01471"/>
    </source>
</evidence>
<dbReference type="Gene3D" id="1.10.101.10">
    <property type="entry name" value="PGBD-like superfamily/PGBD"/>
    <property type="match status" value="1"/>
</dbReference>
<feature type="compositionally biased region" description="Polar residues" evidence="1">
    <location>
        <begin position="27"/>
        <end position="36"/>
    </location>
</feature>
<dbReference type="InterPro" id="IPR036365">
    <property type="entry name" value="PGBD-like_sf"/>
</dbReference>
<feature type="transmembrane region" description="Helical" evidence="2">
    <location>
        <begin position="80"/>
        <end position="102"/>
    </location>
</feature>
<dbReference type="InterPro" id="IPR036366">
    <property type="entry name" value="PGBDSf"/>
</dbReference>
<evidence type="ECO:0000256" key="2">
    <source>
        <dbReference type="SAM" id="Phobius"/>
    </source>
</evidence>
<keyword evidence="5" id="KW-1185">Reference proteome</keyword>
<dbReference type="InterPro" id="IPR002477">
    <property type="entry name" value="Peptidoglycan-bd-like"/>
</dbReference>
<evidence type="ECO:0000313" key="5">
    <source>
        <dbReference type="Proteomes" id="UP000230407"/>
    </source>
</evidence>
<feature type="compositionally biased region" description="Pro residues" evidence="1">
    <location>
        <begin position="104"/>
        <end position="128"/>
    </location>
</feature>
<keyword evidence="2" id="KW-1133">Transmembrane helix</keyword>
<dbReference type="Pfam" id="PF01471">
    <property type="entry name" value="PG_binding_1"/>
    <property type="match status" value="1"/>
</dbReference>
<dbReference type="SUPFAM" id="SSF47090">
    <property type="entry name" value="PGBD-like"/>
    <property type="match status" value="1"/>
</dbReference>
<feature type="compositionally biased region" description="Basic and acidic residues" evidence="1">
    <location>
        <begin position="1"/>
        <end position="12"/>
    </location>
</feature>
<protein>
    <submittedName>
        <fullName evidence="4">Peptidoglycan-binding protein</fullName>
    </submittedName>
</protein>
<keyword evidence="2" id="KW-0472">Membrane</keyword>
<feature type="region of interest" description="Disordered" evidence="1">
    <location>
        <begin position="1"/>
        <end position="74"/>
    </location>
</feature>